<keyword evidence="3" id="KW-0804">Transcription</keyword>
<keyword evidence="1" id="KW-0805">Transcription regulation</keyword>
<dbReference type="InterPro" id="IPR019888">
    <property type="entry name" value="Tscrpt_reg_AsnC-like"/>
</dbReference>
<dbReference type="SMART" id="SM00344">
    <property type="entry name" value="HTH_ASNC"/>
    <property type="match status" value="1"/>
</dbReference>
<name>A0ABD5U8Q6_9EURY</name>
<evidence type="ECO:0000256" key="1">
    <source>
        <dbReference type="ARBA" id="ARBA00023015"/>
    </source>
</evidence>
<dbReference type="EMBL" id="JBHSXH010000015">
    <property type="protein sequence ID" value="MFC6826922.1"/>
    <property type="molecule type" value="Genomic_DNA"/>
</dbReference>
<comment type="caution">
    <text evidence="5">The sequence shown here is derived from an EMBL/GenBank/DDBJ whole genome shotgun (WGS) entry which is preliminary data.</text>
</comment>
<dbReference type="PANTHER" id="PTHR30154">
    <property type="entry name" value="LEUCINE-RESPONSIVE REGULATORY PROTEIN"/>
    <property type="match status" value="1"/>
</dbReference>
<organism evidence="5 6">
    <name type="scientific">Halopelagius fulvigenes</name>
    <dbReference type="NCBI Taxonomy" id="1198324"/>
    <lineage>
        <taxon>Archaea</taxon>
        <taxon>Methanobacteriati</taxon>
        <taxon>Methanobacteriota</taxon>
        <taxon>Stenosarchaea group</taxon>
        <taxon>Halobacteria</taxon>
        <taxon>Halobacteriales</taxon>
        <taxon>Haloferacaceae</taxon>
    </lineage>
</organism>
<evidence type="ECO:0000313" key="5">
    <source>
        <dbReference type="EMBL" id="MFC6826922.1"/>
    </source>
</evidence>
<protein>
    <submittedName>
        <fullName evidence="5">Lrp/AsnC family transcriptional regulator</fullName>
    </submittedName>
</protein>
<proteinExistence type="predicted"/>
<evidence type="ECO:0000256" key="2">
    <source>
        <dbReference type="ARBA" id="ARBA00023125"/>
    </source>
</evidence>
<dbReference type="Proteomes" id="UP001596408">
    <property type="component" value="Unassembled WGS sequence"/>
</dbReference>
<keyword evidence="6" id="KW-1185">Reference proteome</keyword>
<dbReference type="GO" id="GO:0003677">
    <property type="term" value="F:DNA binding"/>
    <property type="evidence" value="ECO:0007669"/>
    <property type="project" value="UniProtKB-KW"/>
</dbReference>
<dbReference type="SUPFAM" id="SSF46785">
    <property type="entry name" value="Winged helix' DNA-binding domain"/>
    <property type="match status" value="1"/>
</dbReference>
<dbReference type="PROSITE" id="PS50956">
    <property type="entry name" value="HTH_ASNC_2"/>
    <property type="match status" value="1"/>
</dbReference>
<evidence type="ECO:0000259" key="4">
    <source>
        <dbReference type="PROSITE" id="PS50956"/>
    </source>
</evidence>
<dbReference type="PRINTS" id="PR00033">
    <property type="entry name" value="HTHASNC"/>
</dbReference>
<dbReference type="RefSeq" id="WP_379699115.1">
    <property type="nucleotide sequence ID" value="NZ_JBHSXH010000015.1"/>
</dbReference>
<reference evidence="5 6" key="1">
    <citation type="journal article" date="2019" name="Int. J. Syst. Evol. Microbiol.">
        <title>The Global Catalogue of Microorganisms (GCM) 10K type strain sequencing project: providing services to taxonomists for standard genome sequencing and annotation.</title>
        <authorList>
            <consortium name="The Broad Institute Genomics Platform"/>
            <consortium name="The Broad Institute Genome Sequencing Center for Infectious Disease"/>
            <person name="Wu L."/>
            <person name="Ma J."/>
        </authorList>
    </citation>
    <scope>NUCLEOTIDE SEQUENCE [LARGE SCALE GENOMIC DNA]</scope>
    <source>
        <strain evidence="5 6">YIM 94188</strain>
    </source>
</reference>
<evidence type="ECO:0000313" key="6">
    <source>
        <dbReference type="Proteomes" id="UP001596408"/>
    </source>
</evidence>
<dbReference type="Pfam" id="PF13404">
    <property type="entry name" value="HTH_AsnC-type"/>
    <property type="match status" value="1"/>
</dbReference>
<gene>
    <name evidence="5" type="ORF">ACFQEV_18260</name>
</gene>
<dbReference type="PANTHER" id="PTHR30154:SF34">
    <property type="entry name" value="TRANSCRIPTIONAL REGULATOR AZLB"/>
    <property type="match status" value="1"/>
</dbReference>
<dbReference type="AlphaFoldDB" id="A0ABD5U8Q6"/>
<dbReference type="Gene3D" id="1.10.10.10">
    <property type="entry name" value="Winged helix-like DNA-binding domain superfamily/Winged helix DNA-binding domain"/>
    <property type="match status" value="1"/>
</dbReference>
<evidence type="ECO:0000256" key="3">
    <source>
        <dbReference type="ARBA" id="ARBA00023163"/>
    </source>
</evidence>
<accession>A0ABD5U8Q6</accession>
<sequence>MSAEGLDEIDLGILHLLQEDARNHTPVDMAKQLPVSDQTIRNRIEKMERMGVLEGYVPLINYQNAGFPIRLEFCCTAPVKRREELAQEALKIDHVVRVEEMLSAQENVRVLAVSNDSDEINDIATQIDALGLTIVSERLRRRTYLQPFNHFGKGIVDDR</sequence>
<dbReference type="InterPro" id="IPR000485">
    <property type="entry name" value="AsnC-type_HTH_dom"/>
</dbReference>
<dbReference type="InterPro" id="IPR036388">
    <property type="entry name" value="WH-like_DNA-bd_sf"/>
</dbReference>
<feature type="domain" description="HTH asnC-type" evidence="4">
    <location>
        <begin position="6"/>
        <end position="68"/>
    </location>
</feature>
<keyword evidence="2" id="KW-0238">DNA-binding</keyword>
<dbReference type="InterPro" id="IPR036390">
    <property type="entry name" value="WH_DNA-bd_sf"/>
</dbReference>